<reference evidence="3 4" key="1">
    <citation type="submission" date="2013-02" db="EMBL/GenBank/DDBJ databases">
        <title>Draft Genome Sequence of Streptomyces aurantiacus, Which Produces Setomimycin.</title>
        <authorList>
            <person name="Gruening B.A."/>
            <person name="Praeg A."/>
            <person name="Erxleben A."/>
            <person name="Guenther S."/>
            <person name="Mueller M."/>
        </authorList>
    </citation>
    <scope>NUCLEOTIDE SEQUENCE [LARGE SCALE GENOMIC DNA]</scope>
    <source>
        <strain evidence="3 4">JA 4570</strain>
    </source>
</reference>
<dbReference type="InterPro" id="IPR006311">
    <property type="entry name" value="TAT_signal"/>
</dbReference>
<dbReference type="NCBIfam" id="NF041528">
    <property type="entry name" value="strep_LAETG"/>
    <property type="match status" value="1"/>
</dbReference>
<accession>S4AWN4</accession>
<organism evidence="3 4">
    <name type="scientific">Streptomyces aurantiacus JA 4570</name>
    <dbReference type="NCBI Taxonomy" id="1286094"/>
    <lineage>
        <taxon>Bacteria</taxon>
        <taxon>Bacillati</taxon>
        <taxon>Actinomycetota</taxon>
        <taxon>Actinomycetes</taxon>
        <taxon>Kitasatosporales</taxon>
        <taxon>Streptomycetaceae</taxon>
        <taxon>Streptomyces</taxon>
        <taxon>Streptomyces aurantiacus group</taxon>
    </lineage>
</organism>
<dbReference type="AlphaFoldDB" id="S4AWN4"/>
<dbReference type="PATRIC" id="fig|1286094.4.peg.1037"/>
<feature type="compositionally biased region" description="Acidic residues" evidence="1">
    <location>
        <begin position="173"/>
        <end position="192"/>
    </location>
</feature>
<evidence type="ECO:0008006" key="5">
    <source>
        <dbReference type="Google" id="ProtNLM"/>
    </source>
</evidence>
<dbReference type="PROSITE" id="PS51318">
    <property type="entry name" value="TAT"/>
    <property type="match status" value="1"/>
</dbReference>
<feature type="region of interest" description="Disordered" evidence="1">
    <location>
        <begin position="60"/>
        <end position="193"/>
    </location>
</feature>
<feature type="transmembrane region" description="Helical" evidence="2">
    <location>
        <begin position="398"/>
        <end position="420"/>
    </location>
</feature>
<protein>
    <recommendedName>
        <fullName evidence="5">LPXTG cell wall anchor domain-containing protein</fullName>
    </recommendedName>
</protein>
<keyword evidence="2" id="KW-1133">Transmembrane helix</keyword>
<evidence type="ECO:0000313" key="4">
    <source>
        <dbReference type="Proteomes" id="UP000014629"/>
    </source>
</evidence>
<dbReference type="Proteomes" id="UP000014629">
    <property type="component" value="Unassembled WGS sequence"/>
</dbReference>
<feature type="compositionally biased region" description="Low complexity" evidence="1">
    <location>
        <begin position="60"/>
        <end position="76"/>
    </location>
</feature>
<feature type="compositionally biased region" description="Basic and acidic residues" evidence="1">
    <location>
        <begin position="84"/>
        <end position="172"/>
    </location>
</feature>
<sequence>MRNNGHFRARRGASTSVPRGARCAGLSEVFMKLRRALATAAATAAIAPLALLSAPAAFATGDANTTPSASTTETPPVDTPGPEDPAKPGDDTKPEDPAKPGDDTKPGDKPGDDTKPGDKPGDDGAKPGDDTKPGGDTKPGDDGAKPGDDTKPGDKPGGDTKPGDDGDTKPEDDATPTDEPTECPADEDTGEDAENKLELELSGLPGKIVAGSGWHEFTLTAANPSDEDLGEVEWLAAVDNFSPSEDEKDWLSTYARIQFYDPEAKGWKSIIDEVESGVSFGKTTLGAQEQVEIKLRLNISKKAPAGDGYALGLGGYLDAEQNCVHNAFAFFDFTVLKAGSGNEHPGEAKPRPGAVKPPVLAEKKPQGGAKPIKQVKTVPDAAEIPPTGNLAETGSSSMLPTIGIVGGIAVVAGAGAVYVVRRRSDSDATA</sequence>
<gene>
    <name evidence="3" type="ORF">STRAU_1058</name>
</gene>
<evidence type="ECO:0000256" key="2">
    <source>
        <dbReference type="SAM" id="Phobius"/>
    </source>
</evidence>
<keyword evidence="2" id="KW-0472">Membrane</keyword>
<proteinExistence type="predicted"/>
<comment type="caution">
    <text evidence="3">The sequence shown here is derived from an EMBL/GenBank/DDBJ whole genome shotgun (WGS) entry which is preliminary data.</text>
</comment>
<evidence type="ECO:0000256" key="1">
    <source>
        <dbReference type="SAM" id="MobiDB-lite"/>
    </source>
</evidence>
<name>S4AWN4_9ACTN</name>
<keyword evidence="2" id="KW-0812">Transmembrane</keyword>
<dbReference type="EMBL" id="AOPZ01000039">
    <property type="protein sequence ID" value="EPH45862.1"/>
    <property type="molecule type" value="Genomic_DNA"/>
</dbReference>
<evidence type="ECO:0000313" key="3">
    <source>
        <dbReference type="EMBL" id="EPH45862.1"/>
    </source>
</evidence>
<keyword evidence="4" id="KW-1185">Reference proteome</keyword>
<feature type="region of interest" description="Disordered" evidence="1">
    <location>
        <begin position="342"/>
        <end position="371"/>
    </location>
</feature>